<evidence type="ECO:0000313" key="1">
    <source>
        <dbReference type="EMBL" id="GIX91910.1"/>
    </source>
</evidence>
<comment type="caution">
    <text evidence="1">The sequence shown here is derived from an EMBL/GenBank/DDBJ whole genome shotgun (WGS) entry which is preliminary data.</text>
</comment>
<dbReference type="AlphaFoldDB" id="A0AAV4P7G0"/>
<proteinExistence type="predicted"/>
<dbReference type="Proteomes" id="UP001054945">
    <property type="component" value="Unassembled WGS sequence"/>
</dbReference>
<keyword evidence="2" id="KW-1185">Reference proteome</keyword>
<name>A0AAV4P7G0_CAEEX</name>
<organism evidence="1 2">
    <name type="scientific">Caerostris extrusa</name>
    <name type="common">Bark spider</name>
    <name type="synonym">Caerostris bankana</name>
    <dbReference type="NCBI Taxonomy" id="172846"/>
    <lineage>
        <taxon>Eukaryota</taxon>
        <taxon>Metazoa</taxon>
        <taxon>Ecdysozoa</taxon>
        <taxon>Arthropoda</taxon>
        <taxon>Chelicerata</taxon>
        <taxon>Arachnida</taxon>
        <taxon>Araneae</taxon>
        <taxon>Araneomorphae</taxon>
        <taxon>Entelegynae</taxon>
        <taxon>Araneoidea</taxon>
        <taxon>Araneidae</taxon>
        <taxon>Caerostris</taxon>
    </lineage>
</organism>
<protein>
    <submittedName>
        <fullName evidence="1">Uncharacterized protein</fullName>
    </submittedName>
</protein>
<dbReference type="EMBL" id="BPLR01021629">
    <property type="protein sequence ID" value="GIX91910.1"/>
    <property type="molecule type" value="Genomic_DNA"/>
</dbReference>
<accession>A0AAV4P7G0</accession>
<evidence type="ECO:0000313" key="2">
    <source>
        <dbReference type="Proteomes" id="UP001054945"/>
    </source>
</evidence>
<sequence length="92" mass="10468">MNNLRTPAASIQSNVFDAINECYRGYEAAVHRNSLLLIANRENFLRSTPWKMNFPPTRLKWGDRIAEYVHGIVLNSVIKKDQSPARAVRVGV</sequence>
<gene>
    <name evidence="1" type="ORF">CEXT_745581</name>
</gene>
<reference evidence="1 2" key="1">
    <citation type="submission" date="2021-06" db="EMBL/GenBank/DDBJ databases">
        <title>Caerostris extrusa draft genome.</title>
        <authorList>
            <person name="Kono N."/>
            <person name="Arakawa K."/>
        </authorList>
    </citation>
    <scope>NUCLEOTIDE SEQUENCE [LARGE SCALE GENOMIC DNA]</scope>
</reference>